<accession>A0ABT7E2E4</accession>
<evidence type="ECO:0000313" key="4">
    <source>
        <dbReference type="Proteomes" id="UP001172778"/>
    </source>
</evidence>
<proteinExistence type="predicted"/>
<dbReference type="RefSeq" id="WP_284102805.1">
    <property type="nucleotide sequence ID" value="NZ_JARRAF010000039.1"/>
</dbReference>
<dbReference type="Pfam" id="PF00174">
    <property type="entry name" value="Oxidored_molyb"/>
    <property type="match status" value="1"/>
</dbReference>
<name>A0ABT7E2E4_9NEIS</name>
<keyword evidence="1" id="KW-0732">Signal</keyword>
<feature type="domain" description="Oxidoreductase molybdopterin-binding" evidence="2">
    <location>
        <begin position="66"/>
        <end position="137"/>
    </location>
</feature>
<feature type="chain" id="PRO_5045054593" evidence="1">
    <location>
        <begin position="19"/>
        <end position="166"/>
    </location>
</feature>
<dbReference type="Gene3D" id="3.90.420.10">
    <property type="entry name" value="Oxidoreductase, molybdopterin-binding domain"/>
    <property type="match status" value="1"/>
</dbReference>
<evidence type="ECO:0000259" key="2">
    <source>
        <dbReference type="Pfam" id="PF00174"/>
    </source>
</evidence>
<gene>
    <name evidence="3" type="ORF">PZA18_20810</name>
</gene>
<comment type="caution">
    <text evidence="3">The sequence shown here is derived from an EMBL/GenBank/DDBJ whole genome shotgun (WGS) entry which is preliminary data.</text>
</comment>
<keyword evidence="4" id="KW-1185">Reference proteome</keyword>
<dbReference type="InterPro" id="IPR000572">
    <property type="entry name" value="OxRdtase_Mopterin-bd_dom"/>
</dbReference>
<feature type="signal peptide" evidence="1">
    <location>
        <begin position="1"/>
        <end position="18"/>
    </location>
</feature>
<organism evidence="3 4">
    <name type="scientific">Parachitinimonas caeni</name>
    <dbReference type="NCBI Taxonomy" id="3031301"/>
    <lineage>
        <taxon>Bacteria</taxon>
        <taxon>Pseudomonadati</taxon>
        <taxon>Pseudomonadota</taxon>
        <taxon>Betaproteobacteria</taxon>
        <taxon>Neisseriales</taxon>
        <taxon>Chitinibacteraceae</taxon>
        <taxon>Parachitinimonas</taxon>
    </lineage>
</organism>
<evidence type="ECO:0000313" key="3">
    <source>
        <dbReference type="EMBL" id="MDK2126486.1"/>
    </source>
</evidence>
<evidence type="ECO:0000256" key="1">
    <source>
        <dbReference type="SAM" id="SignalP"/>
    </source>
</evidence>
<dbReference type="SUPFAM" id="SSF56524">
    <property type="entry name" value="Oxidoreductase molybdopterin-binding domain"/>
    <property type="match status" value="1"/>
</dbReference>
<dbReference type="EMBL" id="JARRAF010000039">
    <property type="protein sequence ID" value="MDK2126486.1"/>
    <property type="molecule type" value="Genomic_DNA"/>
</dbReference>
<dbReference type="InterPro" id="IPR036374">
    <property type="entry name" value="OxRdtase_Mopterin-bd_sf"/>
</dbReference>
<dbReference type="Proteomes" id="UP001172778">
    <property type="component" value="Unassembled WGS sequence"/>
</dbReference>
<reference evidence="3" key="1">
    <citation type="submission" date="2023-03" db="EMBL/GenBank/DDBJ databases">
        <title>Chitinimonas shenzhenensis gen. nov., sp. nov., a novel member of family Burkholderiaceae isolated from activated sludge collected in Shen Zhen, China.</title>
        <authorList>
            <person name="Wang X."/>
        </authorList>
    </citation>
    <scope>NUCLEOTIDE SEQUENCE</scope>
    <source>
        <strain evidence="3">DQS-5</strain>
    </source>
</reference>
<sequence>MRGFTLAIAVLIAGQAIAVDSAFLIVTGQIDKADPGCEPAPCARFDEARLGALPQQSLTVDIPVWLAGKQQFSGPTMLSVLDAVGARGKHVEFVALNRYKVTIPSSDFADMPVILARRQNGKLLSIRQRGPLWLMYPFAERTPISTAIEPIRQKSIWQVVQVRVLP</sequence>
<protein>
    <submittedName>
        <fullName evidence="3">Molybdopterin-dependent oxidoreductase</fullName>
    </submittedName>
</protein>